<dbReference type="Proteomes" id="UP000297982">
    <property type="component" value="Unassembled WGS sequence"/>
</dbReference>
<protein>
    <recommendedName>
        <fullName evidence="5">Tyrosine-protein phosphatase</fullName>
        <ecNumber evidence="5">3.1.3.48</ecNumber>
    </recommendedName>
</protein>
<comment type="catalytic activity">
    <reaction evidence="4 5">
        <text>O-phospho-L-tyrosyl-[protein] + H2O = L-tyrosyl-[protein] + phosphate</text>
        <dbReference type="Rhea" id="RHEA:10684"/>
        <dbReference type="Rhea" id="RHEA-COMP:10136"/>
        <dbReference type="Rhea" id="RHEA-COMP:20101"/>
        <dbReference type="ChEBI" id="CHEBI:15377"/>
        <dbReference type="ChEBI" id="CHEBI:43474"/>
        <dbReference type="ChEBI" id="CHEBI:46858"/>
        <dbReference type="ChEBI" id="CHEBI:61978"/>
        <dbReference type="EC" id="3.1.3.48"/>
    </reaction>
</comment>
<keyword evidence="7" id="KW-1185">Reference proteome</keyword>
<dbReference type="RefSeq" id="WP_135328398.1">
    <property type="nucleotide sequence ID" value="NZ_SRJC01000005.1"/>
</dbReference>
<comment type="caution">
    <text evidence="6">The sequence shown here is derived from an EMBL/GenBank/DDBJ whole genome shotgun (WGS) entry which is preliminary data.</text>
</comment>
<keyword evidence="3 5" id="KW-0904">Protein phosphatase</keyword>
<dbReference type="SUPFAM" id="SSF89550">
    <property type="entry name" value="PHP domain-like"/>
    <property type="match status" value="1"/>
</dbReference>
<dbReference type="GO" id="GO:0030145">
    <property type="term" value="F:manganese ion binding"/>
    <property type="evidence" value="ECO:0007669"/>
    <property type="project" value="UniProtKB-UniRule"/>
</dbReference>
<evidence type="ECO:0000256" key="3">
    <source>
        <dbReference type="ARBA" id="ARBA00022912"/>
    </source>
</evidence>
<dbReference type="InterPro" id="IPR016195">
    <property type="entry name" value="Pol/histidinol_Pase-like"/>
</dbReference>
<evidence type="ECO:0000313" key="6">
    <source>
        <dbReference type="EMBL" id="TGB01713.1"/>
    </source>
</evidence>
<evidence type="ECO:0000313" key="7">
    <source>
        <dbReference type="Proteomes" id="UP000297982"/>
    </source>
</evidence>
<organism evidence="6 7">
    <name type="scientific">Halobacillus salinus</name>
    <dbReference type="NCBI Taxonomy" id="192814"/>
    <lineage>
        <taxon>Bacteria</taxon>
        <taxon>Bacillati</taxon>
        <taxon>Bacillota</taxon>
        <taxon>Bacilli</taxon>
        <taxon>Bacillales</taxon>
        <taxon>Bacillaceae</taxon>
        <taxon>Halobacillus</taxon>
    </lineage>
</organism>
<dbReference type="InterPro" id="IPR016667">
    <property type="entry name" value="Caps_polysacc_synth_CpsB/CapC"/>
</dbReference>
<dbReference type="STRING" id="192814.GCA_900166575_03179"/>
<evidence type="ECO:0000256" key="5">
    <source>
        <dbReference type="PIRNR" id="PIRNR016557"/>
    </source>
</evidence>
<accession>A0A4Z0GVG7</accession>
<sequence length="255" mass="28817">MIDIHSHLLPGVDDGSETFNESIEMAKKALEDGIDTIVATPHHRNELYDNYKNDIKLQVSELNRKLKEENVPVKVLPGQEIHLHGELMTGIKEDEIISLGGDSNFLLIEFPTSHVPRYANQMLYDLQIEGYRPIIAHPERNQEILEQPDVLYSLVKKGAFAQVNAGSLCGDHGSKVKKLSYQLIEHNLAHLVASDAHRVDKKSFRLSEAYSKVEKKLGSEFQYMLMENAQAVVDGDPLILEPPRHIRNSKVFGLF</sequence>
<dbReference type="PANTHER" id="PTHR39181">
    <property type="entry name" value="TYROSINE-PROTEIN PHOSPHATASE YWQE"/>
    <property type="match status" value="1"/>
</dbReference>
<dbReference type="GO" id="GO:0004725">
    <property type="term" value="F:protein tyrosine phosphatase activity"/>
    <property type="evidence" value="ECO:0007669"/>
    <property type="project" value="UniProtKB-UniRule"/>
</dbReference>
<proteinExistence type="inferred from homology"/>
<name>A0A4Z0GVG7_9BACI</name>
<dbReference type="Pfam" id="PF19567">
    <property type="entry name" value="CpsB_CapC"/>
    <property type="match status" value="1"/>
</dbReference>
<dbReference type="EC" id="3.1.3.48" evidence="5"/>
<dbReference type="EMBL" id="SRJC01000005">
    <property type="protein sequence ID" value="TGB01713.1"/>
    <property type="molecule type" value="Genomic_DNA"/>
</dbReference>
<dbReference type="PIRSF" id="PIRSF016557">
    <property type="entry name" value="Caps_synth_CpsB"/>
    <property type="match status" value="1"/>
</dbReference>
<evidence type="ECO:0000256" key="1">
    <source>
        <dbReference type="ARBA" id="ARBA00005750"/>
    </source>
</evidence>
<dbReference type="AlphaFoldDB" id="A0A4Z0GVG7"/>
<dbReference type="PANTHER" id="PTHR39181:SF1">
    <property type="entry name" value="TYROSINE-PROTEIN PHOSPHATASE YWQE"/>
    <property type="match status" value="1"/>
</dbReference>
<keyword evidence="2 5" id="KW-0378">Hydrolase</keyword>
<evidence type="ECO:0000256" key="4">
    <source>
        <dbReference type="ARBA" id="ARBA00051722"/>
    </source>
</evidence>
<dbReference type="Gene3D" id="3.20.20.140">
    <property type="entry name" value="Metal-dependent hydrolases"/>
    <property type="match status" value="1"/>
</dbReference>
<evidence type="ECO:0000256" key="2">
    <source>
        <dbReference type="ARBA" id="ARBA00022801"/>
    </source>
</evidence>
<comment type="similarity">
    <text evidence="1 5">Belongs to the metallo-dependent hydrolases superfamily. CpsB/CapC family.</text>
</comment>
<gene>
    <name evidence="6" type="ORF">E4663_16290</name>
</gene>
<reference evidence="6 7" key="1">
    <citation type="journal article" date="2003" name="Int. J. Syst. Evol. Microbiol.">
        <title>Halobacillus salinus sp. nov., isolated from a salt lake on the coast of the East Sea in Korea.</title>
        <authorList>
            <person name="Yoon J.H."/>
            <person name="Kang K.H."/>
            <person name="Park Y.H."/>
        </authorList>
    </citation>
    <scope>NUCLEOTIDE SEQUENCE [LARGE SCALE GENOMIC DNA]</scope>
    <source>
        <strain evidence="6 7">HSL-3</strain>
    </source>
</reference>